<dbReference type="EC" id="6.3.4.21" evidence="3 9"/>
<dbReference type="GO" id="GO:0005829">
    <property type="term" value="C:cytosol"/>
    <property type="evidence" value="ECO:0007669"/>
    <property type="project" value="TreeGrafter"/>
</dbReference>
<keyword evidence="15" id="KW-1185">Reference proteome</keyword>
<evidence type="ECO:0000259" key="11">
    <source>
        <dbReference type="Pfam" id="PF17767"/>
    </source>
</evidence>
<keyword evidence="7 9" id="KW-0808">Transferase</keyword>
<evidence type="ECO:0000313" key="14">
    <source>
        <dbReference type="Proteomes" id="UP000239446"/>
    </source>
</evidence>
<evidence type="ECO:0000313" key="13">
    <source>
        <dbReference type="EMBL" id="PPK55959.1"/>
    </source>
</evidence>
<dbReference type="PANTHER" id="PTHR11098">
    <property type="entry name" value="NICOTINATE PHOSPHORIBOSYLTRANSFERASE"/>
    <property type="match status" value="1"/>
</dbReference>
<dbReference type="EMBL" id="PTIT01000003">
    <property type="protein sequence ID" value="PPK53082.1"/>
    <property type="molecule type" value="Genomic_DNA"/>
</dbReference>
<evidence type="ECO:0000256" key="8">
    <source>
        <dbReference type="ARBA" id="ARBA00048668"/>
    </source>
</evidence>
<evidence type="ECO:0000256" key="4">
    <source>
        <dbReference type="ARBA" id="ARBA00022553"/>
    </source>
</evidence>
<comment type="PTM">
    <text evidence="9">Transiently phosphorylated on a His residue during the reaction cycle. Phosphorylation strongly increases the affinity for substrates and increases the rate of nicotinate D-ribonucleotide production. Dephosphorylation regenerates the low-affinity form of the enzyme, leading to product release.</text>
</comment>
<dbReference type="InterPro" id="IPR036068">
    <property type="entry name" value="Nicotinate_pribotase-like_C"/>
</dbReference>
<evidence type="ECO:0000256" key="7">
    <source>
        <dbReference type="ARBA" id="ARBA00022679"/>
    </source>
</evidence>
<dbReference type="Gene3D" id="3.20.140.10">
    <property type="entry name" value="nicotinate phosphoribosyltransferase"/>
    <property type="match status" value="1"/>
</dbReference>
<comment type="function">
    <text evidence="9">Catalyzes the first step in the biosynthesis of NAD from nicotinic acid, the ATP-dependent synthesis of beta-nicotinate D-ribonucleotide from nicotinate and 5-phospho-D-ribose 1-phosphate.</text>
</comment>
<evidence type="ECO:0000313" key="12">
    <source>
        <dbReference type="EMBL" id="PPK53082.1"/>
    </source>
</evidence>
<evidence type="ECO:0000256" key="9">
    <source>
        <dbReference type="RuleBase" id="RU365100"/>
    </source>
</evidence>
<dbReference type="SUPFAM" id="SSF51690">
    <property type="entry name" value="Nicotinate/Quinolinate PRTase C-terminal domain-like"/>
    <property type="match status" value="1"/>
</dbReference>
<keyword evidence="5 9" id="KW-0436">Ligase</keyword>
<evidence type="ECO:0000313" key="15">
    <source>
        <dbReference type="Proteomes" id="UP000239648"/>
    </source>
</evidence>
<comment type="caution">
    <text evidence="13">The sequence shown here is derived from an EMBL/GenBank/DDBJ whole genome shotgun (WGS) entry which is preliminary data.</text>
</comment>
<organism evidence="13 14">
    <name type="scientific">Marinobacter persicus</name>
    <dbReference type="NCBI Taxonomy" id="930118"/>
    <lineage>
        <taxon>Bacteria</taxon>
        <taxon>Pseudomonadati</taxon>
        <taxon>Pseudomonadota</taxon>
        <taxon>Gammaproteobacteria</taxon>
        <taxon>Pseudomonadales</taxon>
        <taxon>Marinobacteraceae</taxon>
        <taxon>Marinobacter</taxon>
    </lineage>
</organism>
<evidence type="ECO:0000256" key="5">
    <source>
        <dbReference type="ARBA" id="ARBA00022598"/>
    </source>
</evidence>
<dbReference type="InterPro" id="IPR040727">
    <property type="entry name" value="NAPRTase_N"/>
</dbReference>
<dbReference type="Pfam" id="PF04095">
    <property type="entry name" value="NAPRTase"/>
    <property type="match status" value="1"/>
</dbReference>
<dbReference type="Gene3D" id="3.20.20.70">
    <property type="entry name" value="Aldolase class I"/>
    <property type="match status" value="1"/>
</dbReference>
<comment type="catalytic activity">
    <reaction evidence="8 9">
        <text>5-phospho-alpha-D-ribose 1-diphosphate + nicotinate + ATP + H2O = nicotinate beta-D-ribonucleotide + ADP + phosphate + diphosphate</text>
        <dbReference type="Rhea" id="RHEA:36163"/>
        <dbReference type="ChEBI" id="CHEBI:15377"/>
        <dbReference type="ChEBI" id="CHEBI:30616"/>
        <dbReference type="ChEBI" id="CHEBI:32544"/>
        <dbReference type="ChEBI" id="CHEBI:33019"/>
        <dbReference type="ChEBI" id="CHEBI:43474"/>
        <dbReference type="ChEBI" id="CHEBI:57502"/>
        <dbReference type="ChEBI" id="CHEBI:58017"/>
        <dbReference type="ChEBI" id="CHEBI:456216"/>
        <dbReference type="EC" id="6.3.4.21"/>
    </reaction>
</comment>
<dbReference type="Pfam" id="PF17767">
    <property type="entry name" value="NAPRTase_N"/>
    <property type="match status" value="1"/>
</dbReference>
<dbReference type="UniPathway" id="UPA00253">
    <property type="reaction ID" value="UER00457"/>
</dbReference>
<accession>A0A2S6G9M6</accession>
<dbReference type="GO" id="GO:0004516">
    <property type="term" value="F:nicotinate phosphoribosyltransferase activity"/>
    <property type="evidence" value="ECO:0007669"/>
    <property type="project" value="UniProtKB-UniRule"/>
</dbReference>
<sequence>MIREEDLSLVIDLYELAMVQAYWSEGMTETATFSLFFRELPEHRNFMLACGQQRVAEVIENLRFTSEQIEQLEQLNRFRPDFLEWLQDFRFTGSIRAMPEGTPVYPQEPLLEVDAPIAEAQMLESLVMNYVHLETVLASKAVRVKLAAGDRPVIDFGMRRMHGLDAAHRGVRAYRLAGLSGTSNIRAGLDAGLGVSGTMAHSFVQAYPDEMDAFKVYARLYPGTTLLVDTYDTLRAVRRIVDWLQEEPEVEIGAIRLDSGDLAGQAIECRHILDEAGFHDIKILASGGLDEYRIAALREQNVPIDGYGVGTAIGAASDAPSLELAYKLTVYAGEPRMKNSSGKTSWPGAKQVFRESDSDGNHVGDVIAGIDEEFPGTPLLRPLMQQGRLLAGAIGSMEDQEDWAWEQILALPELQRTLDQAPDYSVTISEHLKKLQADTLASVPSG</sequence>
<evidence type="ECO:0000259" key="10">
    <source>
        <dbReference type="Pfam" id="PF04095"/>
    </source>
</evidence>
<dbReference type="PANTHER" id="PTHR11098:SF1">
    <property type="entry name" value="NICOTINATE PHOSPHORIBOSYLTRANSFERASE"/>
    <property type="match status" value="1"/>
</dbReference>
<dbReference type="InterPro" id="IPR007229">
    <property type="entry name" value="Nic_PRibTrfase-Fam"/>
</dbReference>
<reference evidence="13 14" key="2">
    <citation type="submission" date="2018-02" db="EMBL/GenBank/DDBJ databases">
        <title>Subsurface microbial communities from deep shales in Ohio and West Virginia, USA.</title>
        <authorList>
            <person name="Wrighton K."/>
        </authorList>
    </citation>
    <scope>NUCLEOTIDE SEQUENCE [LARGE SCALE GENOMIC DNA]</scope>
    <source>
        <strain evidence="13 14">UTICA-S1B9</strain>
    </source>
</reference>
<dbReference type="InterPro" id="IPR013785">
    <property type="entry name" value="Aldolase_TIM"/>
</dbReference>
<feature type="domain" description="Nicotinate/nicotinamide phosphoribosyltransferase" evidence="10">
    <location>
        <begin position="154"/>
        <end position="208"/>
    </location>
</feature>
<reference evidence="12 15" key="1">
    <citation type="submission" date="2018-02" db="EMBL/GenBank/DDBJ databases">
        <title>Deep subsurface shale carbon reservoir microbial communities from Ohio and West Virginia, USA.</title>
        <authorList>
            <person name="Wrighton K."/>
        </authorList>
    </citation>
    <scope>NUCLEOTIDE SEQUENCE [LARGE SCALE GENOMIC DNA]</scope>
    <source>
        <strain evidence="12 15">UTICA-S1B6</strain>
    </source>
</reference>
<comment type="pathway">
    <text evidence="1 9">Cofactor biosynthesis; NAD(+) biosynthesis; nicotinate D-ribonucleotide from nicotinate: step 1/1.</text>
</comment>
<gene>
    <name evidence="13" type="ORF">B0H24_1003156</name>
    <name evidence="12" type="ORF">BY455_103156</name>
</gene>
<evidence type="ECO:0000256" key="3">
    <source>
        <dbReference type="ARBA" id="ARBA00013236"/>
    </source>
</evidence>
<dbReference type="InterPro" id="IPR041525">
    <property type="entry name" value="N/Namide_PRibTrfase"/>
</dbReference>
<keyword evidence="13" id="KW-0328">Glycosyltransferase</keyword>
<dbReference type="GO" id="GO:0016757">
    <property type="term" value="F:glycosyltransferase activity"/>
    <property type="evidence" value="ECO:0007669"/>
    <property type="project" value="UniProtKB-KW"/>
</dbReference>
<dbReference type="GO" id="GO:0034355">
    <property type="term" value="P:NAD+ biosynthetic process via the salvage pathway"/>
    <property type="evidence" value="ECO:0007669"/>
    <property type="project" value="TreeGrafter"/>
</dbReference>
<dbReference type="EMBL" id="PTIU01000003">
    <property type="protein sequence ID" value="PPK55959.1"/>
    <property type="molecule type" value="Genomic_DNA"/>
</dbReference>
<dbReference type="NCBIfam" id="NF006696">
    <property type="entry name" value="PRK09243.1-3"/>
    <property type="match status" value="1"/>
</dbReference>
<dbReference type="NCBIfam" id="NF009131">
    <property type="entry name" value="PRK12484.1"/>
    <property type="match status" value="1"/>
</dbReference>
<dbReference type="NCBIfam" id="TIGR01513">
    <property type="entry name" value="NAPRTase_put"/>
    <property type="match status" value="1"/>
</dbReference>
<dbReference type="CDD" id="cd01570">
    <property type="entry name" value="NAPRTase_A"/>
    <property type="match status" value="1"/>
</dbReference>
<keyword evidence="4" id="KW-0597">Phosphoprotein</keyword>
<dbReference type="Proteomes" id="UP000239648">
    <property type="component" value="Unassembled WGS sequence"/>
</dbReference>
<dbReference type="PIRSF" id="PIRSF000484">
    <property type="entry name" value="NAPRT"/>
    <property type="match status" value="1"/>
</dbReference>
<protein>
    <recommendedName>
        <fullName evidence="3 9">Nicotinate phosphoribosyltransferase</fullName>
        <ecNumber evidence="3 9">6.3.4.21</ecNumber>
    </recommendedName>
</protein>
<dbReference type="OrthoDB" id="9771406at2"/>
<dbReference type="InterPro" id="IPR006405">
    <property type="entry name" value="Nic_PRibTrfase_pncB"/>
</dbReference>
<evidence type="ECO:0000256" key="2">
    <source>
        <dbReference type="ARBA" id="ARBA00010897"/>
    </source>
</evidence>
<keyword evidence="6 9" id="KW-0662">Pyridine nucleotide biosynthesis</keyword>
<dbReference type="AlphaFoldDB" id="A0A2S6G9M6"/>
<dbReference type="SUPFAM" id="SSF54675">
    <property type="entry name" value="Nicotinate/Quinolinate PRTase N-terminal domain-like"/>
    <property type="match status" value="1"/>
</dbReference>
<dbReference type="RefSeq" id="WP_104415204.1">
    <property type="nucleotide sequence ID" value="NZ_PTIT01000003.1"/>
</dbReference>
<proteinExistence type="inferred from homology"/>
<name>A0A2S6G9M6_9GAMM</name>
<evidence type="ECO:0000256" key="1">
    <source>
        <dbReference type="ARBA" id="ARBA00004952"/>
    </source>
</evidence>
<comment type="similarity">
    <text evidence="2 9">Belongs to the NAPRTase family.</text>
</comment>
<dbReference type="Proteomes" id="UP000239446">
    <property type="component" value="Unassembled WGS sequence"/>
</dbReference>
<feature type="domain" description="Nicotinate phosphoribosyltransferase N-terminal" evidence="11">
    <location>
        <begin position="9"/>
        <end position="131"/>
    </location>
</feature>
<evidence type="ECO:0000256" key="6">
    <source>
        <dbReference type="ARBA" id="ARBA00022642"/>
    </source>
</evidence>